<dbReference type="Proteomes" id="UP001595793">
    <property type="component" value="Unassembled WGS sequence"/>
</dbReference>
<keyword evidence="2" id="KW-0732">Signal</keyword>
<proteinExistence type="predicted"/>
<evidence type="ECO:0000313" key="5">
    <source>
        <dbReference type="Proteomes" id="UP001595793"/>
    </source>
</evidence>
<sequence>MNPTCSKEVFKSLLLFFNILLISNLAVENSTAQQLNPPIQNYTSFEYGAANQNWDLSINDSGIIYAANNKGLLVFNGLKWKTYNLKSGSIIRSVYAHAGKVYTGSYLEFGYWKKNTKGTFVYHSLEHLFKEIELSSEEFWGIKAYHGNIYFRSFAGLYKYDGEQIIKIESGVFTSMRLYKDRLFVAKGRDGLFILDENDRLIHFKPSEIIQNTVADIIVHNEKLVVGTKDRLYQLNEKSNQFEVVSPLINSFISKAELNKVSSLSDDILVVGTLKNGFLTWNSETGEFQTFDRTNGLQNNTILSMDAFHGNLWLGLDNGIDRVEVQSPINFYTDSFGELGTVYDMIKEDDHFFLASNTGVYYLDDNGLKLLQGAEGHSWNLTKAEEKIISNSNAATFQVFKDRVLALDKATGSFDSEISPSNDLWIGTYTGIAKLKDTGLVRYENLDFPVKTILFENERVLWAAHPYEGVYRISLSADQKKTTEIYRLPSSDSLQFFNPEIYKINNQIAVYSNSKWYRYNSFSDHLEIFEELKHLNAYRLLNTRRGNYWFINTRNNDLLYTDLKNQNLIVPSWRLEDRLVKDYENIISTSDSTFYVTLKDGFAKLNLKGLEGERKDVFIAKPFVTGFRGVEKKYELNDIPEVSFKDARLLQFDIGYPLSDSREIEYRLIGGDTVKGLLDNGDLEFQNLSYGNYELQLQPLGSKNETTESFKFTVLSPWYLSNMMKLVYVIIFILLIALIYWYNRQRLKKHRSLIEQKFEKEHKERINRLEKERLLDEIDMKRKELANTTMIAAKKNEVLMEIQGELNKDKSKMNEYRLKNIMTKINAAIKNKDEWQVFETNFNEIHEDFFKDVLAVYPGLTSKDLKLCSYLKMNLTSKEIAPLMGISVRGVEVHRYRLRKKMELDKNENLTNYLIKNF</sequence>
<name>A0ABV8H7X8_9FLAO</name>
<dbReference type="InterPro" id="IPR036388">
    <property type="entry name" value="WH-like_DNA-bd_sf"/>
</dbReference>
<dbReference type="RefSeq" id="WP_290234376.1">
    <property type="nucleotide sequence ID" value="NZ_JAUFPZ010000002.1"/>
</dbReference>
<dbReference type="InterPro" id="IPR011047">
    <property type="entry name" value="Quinoprotein_ADH-like_sf"/>
</dbReference>
<dbReference type="SMART" id="SM00421">
    <property type="entry name" value="HTH_LUXR"/>
    <property type="match status" value="1"/>
</dbReference>
<accession>A0ABV8H7X8</accession>
<dbReference type="SUPFAM" id="SSF50998">
    <property type="entry name" value="Quinoprotein alcohol dehydrogenase-like"/>
    <property type="match status" value="1"/>
</dbReference>
<protein>
    <submittedName>
        <fullName evidence="4">LuxR C-terminal-related transcriptional regulator</fullName>
    </submittedName>
</protein>
<evidence type="ECO:0000259" key="3">
    <source>
        <dbReference type="SMART" id="SM00421"/>
    </source>
</evidence>
<gene>
    <name evidence="4" type="ORF">ACFOS1_07985</name>
</gene>
<dbReference type="InterPro" id="IPR000792">
    <property type="entry name" value="Tscrpt_reg_LuxR_C"/>
</dbReference>
<feature type="signal peptide" evidence="2">
    <location>
        <begin position="1"/>
        <end position="26"/>
    </location>
</feature>
<keyword evidence="5" id="KW-1185">Reference proteome</keyword>
<keyword evidence="1" id="KW-0472">Membrane</keyword>
<dbReference type="Gene3D" id="1.10.10.10">
    <property type="entry name" value="Winged helix-like DNA-binding domain superfamily/Winged helix DNA-binding domain"/>
    <property type="match status" value="1"/>
</dbReference>
<organism evidence="4 5">
    <name type="scientific">Zunongwangia endophytica</name>
    <dbReference type="NCBI Taxonomy" id="1808945"/>
    <lineage>
        <taxon>Bacteria</taxon>
        <taxon>Pseudomonadati</taxon>
        <taxon>Bacteroidota</taxon>
        <taxon>Flavobacteriia</taxon>
        <taxon>Flavobacteriales</taxon>
        <taxon>Flavobacteriaceae</taxon>
        <taxon>Zunongwangia</taxon>
    </lineage>
</organism>
<dbReference type="SUPFAM" id="SSF46894">
    <property type="entry name" value="C-terminal effector domain of the bipartite response regulators"/>
    <property type="match status" value="1"/>
</dbReference>
<evidence type="ECO:0000256" key="1">
    <source>
        <dbReference type="SAM" id="Phobius"/>
    </source>
</evidence>
<dbReference type="Pfam" id="PF00196">
    <property type="entry name" value="GerE"/>
    <property type="match status" value="1"/>
</dbReference>
<dbReference type="InterPro" id="IPR015943">
    <property type="entry name" value="WD40/YVTN_repeat-like_dom_sf"/>
</dbReference>
<keyword evidence="1" id="KW-1133">Transmembrane helix</keyword>
<evidence type="ECO:0000313" key="4">
    <source>
        <dbReference type="EMBL" id="MFC4027341.1"/>
    </source>
</evidence>
<dbReference type="Gene3D" id="2.60.40.10">
    <property type="entry name" value="Immunoglobulins"/>
    <property type="match status" value="1"/>
</dbReference>
<dbReference type="EMBL" id="JBHSAS010000006">
    <property type="protein sequence ID" value="MFC4027341.1"/>
    <property type="molecule type" value="Genomic_DNA"/>
</dbReference>
<evidence type="ECO:0000256" key="2">
    <source>
        <dbReference type="SAM" id="SignalP"/>
    </source>
</evidence>
<dbReference type="InterPro" id="IPR016032">
    <property type="entry name" value="Sig_transdc_resp-reg_C-effctor"/>
</dbReference>
<feature type="chain" id="PRO_5047106576" evidence="2">
    <location>
        <begin position="27"/>
        <end position="918"/>
    </location>
</feature>
<keyword evidence="1" id="KW-0812">Transmembrane</keyword>
<dbReference type="InterPro" id="IPR013783">
    <property type="entry name" value="Ig-like_fold"/>
</dbReference>
<feature type="domain" description="HTH luxR-type" evidence="3">
    <location>
        <begin position="857"/>
        <end position="914"/>
    </location>
</feature>
<feature type="transmembrane region" description="Helical" evidence="1">
    <location>
        <begin position="718"/>
        <end position="742"/>
    </location>
</feature>
<reference evidence="5" key="1">
    <citation type="journal article" date="2019" name="Int. J. Syst. Evol. Microbiol.">
        <title>The Global Catalogue of Microorganisms (GCM) 10K type strain sequencing project: providing services to taxonomists for standard genome sequencing and annotation.</title>
        <authorList>
            <consortium name="The Broad Institute Genomics Platform"/>
            <consortium name="The Broad Institute Genome Sequencing Center for Infectious Disease"/>
            <person name="Wu L."/>
            <person name="Ma J."/>
        </authorList>
    </citation>
    <scope>NUCLEOTIDE SEQUENCE [LARGE SCALE GENOMIC DNA]</scope>
    <source>
        <strain evidence="5">CECT 9128</strain>
    </source>
</reference>
<comment type="caution">
    <text evidence="4">The sequence shown here is derived from an EMBL/GenBank/DDBJ whole genome shotgun (WGS) entry which is preliminary data.</text>
</comment>
<dbReference type="Gene3D" id="2.130.10.10">
    <property type="entry name" value="YVTN repeat-like/Quinoprotein amine dehydrogenase"/>
    <property type="match status" value="2"/>
</dbReference>